<evidence type="ECO:0000256" key="1">
    <source>
        <dbReference type="SAM" id="MobiDB-lite"/>
    </source>
</evidence>
<keyword evidence="3" id="KW-1185">Reference proteome</keyword>
<name>A0ABS9VJ72_9SPHN</name>
<feature type="region of interest" description="Disordered" evidence="1">
    <location>
        <begin position="20"/>
        <end position="99"/>
    </location>
</feature>
<sequence length="99" mass="10135">MRTSLIIAATILLAACGKSNEEQLQEAANQSDPASAEVLNNAAEAGTPPQEALQEAGNAAAMTNTDTTPPSAQARPNTPDQPNPPQSGQPIEKTVTNGQ</sequence>
<accession>A0ABS9VJ72</accession>
<feature type="compositionally biased region" description="Polar residues" evidence="1">
    <location>
        <begin position="88"/>
        <end position="99"/>
    </location>
</feature>
<gene>
    <name evidence="2" type="ORF">LZ016_01320</name>
</gene>
<dbReference type="PROSITE" id="PS51257">
    <property type="entry name" value="PROKAR_LIPOPROTEIN"/>
    <property type="match status" value="1"/>
</dbReference>
<reference evidence="2 3" key="1">
    <citation type="submission" date="2022-03" db="EMBL/GenBank/DDBJ databases">
        <authorList>
            <person name="Jo J.-H."/>
            <person name="Im W.-T."/>
        </authorList>
    </citation>
    <scope>NUCLEOTIDE SEQUENCE [LARGE SCALE GENOMIC DNA]</scope>
    <source>
        <strain evidence="2 3">SM33</strain>
    </source>
</reference>
<dbReference type="RefSeq" id="WP_241445311.1">
    <property type="nucleotide sequence ID" value="NZ_JAKZHW010000001.1"/>
</dbReference>
<evidence type="ECO:0008006" key="4">
    <source>
        <dbReference type="Google" id="ProtNLM"/>
    </source>
</evidence>
<protein>
    <recommendedName>
        <fullName evidence="4">Lipoprotein</fullName>
    </recommendedName>
</protein>
<comment type="caution">
    <text evidence="2">The sequence shown here is derived from an EMBL/GenBank/DDBJ whole genome shotgun (WGS) entry which is preliminary data.</text>
</comment>
<organism evidence="2 3">
    <name type="scientific">Sphingomonas telluris</name>
    <dbReference type="NCBI Taxonomy" id="2907998"/>
    <lineage>
        <taxon>Bacteria</taxon>
        <taxon>Pseudomonadati</taxon>
        <taxon>Pseudomonadota</taxon>
        <taxon>Alphaproteobacteria</taxon>
        <taxon>Sphingomonadales</taxon>
        <taxon>Sphingomonadaceae</taxon>
        <taxon>Sphingomonas</taxon>
    </lineage>
</organism>
<evidence type="ECO:0000313" key="3">
    <source>
        <dbReference type="Proteomes" id="UP001203058"/>
    </source>
</evidence>
<evidence type="ECO:0000313" key="2">
    <source>
        <dbReference type="EMBL" id="MCH8614748.1"/>
    </source>
</evidence>
<feature type="compositionally biased region" description="Polar residues" evidence="1">
    <location>
        <begin position="61"/>
        <end position="78"/>
    </location>
</feature>
<dbReference type="EMBL" id="JAKZHW010000001">
    <property type="protein sequence ID" value="MCH8614748.1"/>
    <property type="molecule type" value="Genomic_DNA"/>
</dbReference>
<proteinExistence type="predicted"/>
<dbReference type="Proteomes" id="UP001203058">
    <property type="component" value="Unassembled WGS sequence"/>
</dbReference>